<evidence type="ECO:0000313" key="4">
    <source>
        <dbReference type="Proteomes" id="UP000005324"/>
    </source>
</evidence>
<evidence type="ECO:0000256" key="1">
    <source>
        <dbReference type="ARBA" id="ARBA00006484"/>
    </source>
</evidence>
<organism evidence="3 4">
    <name type="scientific">Pseudoroseomonas cervicalis ATCC 49957</name>
    <dbReference type="NCBI Taxonomy" id="525371"/>
    <lineage>
        <taxon>Bacteria</taxon>
        <taxon>Pseudomonadati</taxon>
        <taxon>Pseudomonadota</taxon>
        <taxon>Alphaproteobacteria</taxon>
        <taxon>Acetobacterales</taxon>
        <taxon>Roseomonadaceae</taxon>
        <taxon>Roseomonas</taxon>
    </lineage>
</organism>
<dbReference type="RefSeq" id="WP_007006582.1">
    <property type="nucleotide sequence ID" value="NZ_GG771190.1"/>
</dbReference>
<dbReference type="InterPro" id="IPR002347">
    <property type="entry name" value="SDR_fam"/>
</dbReference>
<dbReference type="InterPro" id="IPR051122">
    <property type="entry name" value="SDR_DHRS6-like"/>
</dbReference>
<dbReference type="HOGENOM" id="CLU_1368889_0_0_5"/>
<name>D5RTL5_9PROT</name>
<comment type="similarity">
    <text evidence="1">Belongs to the short-chain dehydrogenases/reductases (SDR) family.</text>
</comment>
<dbReference type="SUPFAM" id="SSF51735">
    <property type="entry name" value="NAD(P)-binding Rossmann-fold domains"/>
    <property type="match status" value="1"/>
</dbReference>
<dbReference type="GO" id="GO:0047880">
    <property type="term" value="F:erythrulose reductase activity"/>
    <property type="evidence" value="ECO:0007669"/>
    <property type="project" value="UniProtKB-EC"/>
</dbReference>
<reference evidence="3 4" key="1">
    <citation type="submission" date="2010-04" db="EMBL/GenBank/DDBJ databases">
        <authorList>
            <person name="Qin X."/>
            <person name="Bachman B."/>
            <person name="Battles P."/>
            <person name="Bell A."/>
            <person name="Bess C."/>
            <person name="Bickham C."/>
            <person name="Chaboub L."/>
            <person name="Chen D."/>
            <person name="Coyle M."/>
            <person name="Deiros D.R."/>
            <person name="Dinh H."/>
            <person name="Forbes L."/>
            <person name="Fowler G."/>
            <person name="Francisco L."/>
            <person name="Fu Q."/>
            <person name="Gubbala S."/>
            <person name="Hale W."/>
            <person name="Han Y."/>
            <person name="Hemphill L."/>
            <person name="Highlander S.K."/>
            <person name="Hirani K."/>
            <person name="Hogues M."/>
            <person name="Jackson L."/>
            <person name="Jakkamsetti A."/>
            <person name="Javaid M."/>
            <person name="Jiang H."/>
            <person name="Korchina V."/>
            <person name="Kovar C."/>
            <person name="Lara F."/>
            <person name="Lee S."/>
            <person name="Mata R."/>
            <person name="Mathew T."/>
            <person name="Moen C."/>
            <person name="Morales K."/>
            <person name="Munidasa M."/>
            <person name="Nazareth L."/>
            <person name="Ngo R."/>
            <person name="Nguyen L."/>
            <person name="Okwuonu G."/>
            <person name="Ongeri F."/>
            <person name="Patil S."/>
            <person name="Petrosino J."/>
            <person name="Pham C."/>
            <person name="Pham P."/>
            <person name="Pu L.-L."/>
            <person name="Puazo M."/>
            <person name="Raj R."/>
            <person name="Reid J."/>
            <person name="Rouhana J."/>
            <person name="Saada N."/>
            <person name="Shang Y."/>
            <person name="Simmons D."/>
            <person name="Thornton R."/>
            <person name="Warren J."/>
            <person name="Weissenberger G."/>
            <person name="Zhang J."/>
            <person name="Zhang L."/>
            <person name="Zhou C."/>
            <person name="Zhu D."/>
            <person name="Muzny D."/>
            <person name="Worley K."/>
            <person name="Gibbs R."/>
        </authorList>
    </citation>
    <scope>NUCLEOTIDE SEQUENCE [LARGE SCALE GENOMIC DNA]</scope>
    <source>
        <strain evidence="3 4">ATCC 49957</strain>
    </source>
</reference>
<comment type="caution">
    <text evidence="3">The sequence shown here is derived from an EMBL/GenBank/DDBJ whole genome shotgun (WGS) entry which is preliminary data.</text>
</comment>
<keyword evidence="4" id="KW-1185">Reference proteome</keyword>
<dbReference type="EMBL" id="ADVL01000798">
    <property type="protein sequence ID" value="EFH09354.1"/>
    <property type="molecule type" value="Genomic_DNA"/>
</dbReference>
<dbReference type="InterPro" id="IPR036291">
    <property type="entry name" value="NAD(P)-bd_dom_sf"/>
</dbReference>
<sequence length="199" mass="19743">AELEAPQAVADALRPETLAEALASAGPVLEGLAYCVGSIPLKPLARLAEADFLDAFRLNALGAAQAVQAAQKALARAEGGASVVLFSSIAARQGFANHAAIAAAKGAVEGLVVALGAELAPAIRVNAIAPSLMRTGIAAPLTGNTAMAEAIAKLHPLPRLGQAEDAAGLAAFLLSAEAAWISGQVIGVDGGRASLRSKG</sequence>
<dbReference type="PANTHER" id="PTHR43477:SF1">
    <property type="entry name" value="DIHYDROANTICAPSIN 7-DEHYDROGENASE"/>
    <property type="match status" value="1"/>
</dbReference>
<evidence type="ECO:0000256" key="2">
    <source>
        <dbReference type="ARBA" id="ARBA00023002"/>
    </source>
</evidence>
<proteinExistence type="inferred from homology"/>
<dbReference type="Pfam" id="PF13561">
    <property type="entry name" value="adh_short_C2"/>
    <property type="match status" value="1"/>
</dbReference>
<feature type="non-terminal residue" evidence="3">
    <location>
        <position position="1"/>
    </location>
</feature>
<keyword evidence="2 3" id="KW-0560">Oxidoreductase</keyword>
<dbReference type="OrthoDB" id="9803333at2"/>
<dbReference type="EC" id="1.1.1.162" evidence="3"/>
<protein>
    <submittedName>
        <fullName evidence="3">Oxidoreductase, short chain dehydrogenase/reductase family protein</fullName>
        <ecNumber evidence="3">1.1.1.162</ecNumber>
    </submittedName>
</protein>
<dbReference type="PRINTS" id="PR00081">
    <property type="entry name" value="GDHRDH"/>
</dbReference>
<dbReference type="AlphaFoldDB" id="D5RTL5"/>
<dbReference type="PANTHER" id="PTHR43477">
    <property type="entry name" value="DIHYDROANTICAPSIN 7-DEHYDROGENASE"/>
    <property type="match status" value="1"/>
</dbReference>
<gene>
    <name evidence="3" type="ORF">HMPREF0731_4427</name>
</gene>
<dbReference type="Gene3D" id="3.40.50.720">
    <property type="entry name" value="NAD(P)-binding Rossmann-like Domain"/>
    <property type="match status" value="1"/>
</dbReference>
<dbReference type="Proteomes" id="UP000005324">
    <property type="component" value="Unassembled WGS sequence"/>
</dbReference>
<evidence type="ECO:0000313" key="3">
    <source>
        <dbReference type="EMBL" id="EFH09354.1"/>
    </source>
</evidence>
<accession>D5RTL5</accession>